<feature type="compositionally biased region" description="Low complexity" evidence="1">
    <location>
        <begin position="740"/>
        <end position="752"/>
    </location>
</feature>
<evidence type="ECO:0000313" key="2">
    <source>
        <dbReference type="EMBL" id="AFH64255.2"/>
    </source>
</evidence>
<proteinExistence type="predicted"/>
<dbReference type="KEGG" id="pmw:B2K_26795"/>
<protein>
    <recommendedName>
        <fullName evidence="4">Flagellar hook-length control protein-like C-terminal domain-containing protein</fullName>
    </recommendedName>
</protein>
<evidence type="ECO:0000313" key="3">
    <source>
        <dbReference type="Proteomes" id="UP000007392"/>
    </source>
</evidence>
<organism evidence="2 3">
    <name type="scientific">Paenibacillus mucilaginosus K02</name>
    <dbReference type="NCBI Taxonomy" id="997761"/>
    <lineage>
        <taxon>Bacteria</taxon>
        <taxon>Bacillati</taxon>
        <taxon>Bacillota</taxon>
        <taxon>Bacilli</taxon>
        <taxon>Bacillales</taxon>
        <taxon>Paenibacillaceae</taxon>
        <taxon>Paenibacillus</taxon>
    </lineage>
</organism>
<evidence type="ECO:0000256" key="1">
    <source>
        <dbReference type="SAM" id="MobiDB-lite"/>
    </source>
</evidence>
<evidence type="ECO:0008006" key="4">
    <source>
        <dbReference type="Google" id="ProtNLM"/>
    </source>
</evidence>
<accession>I0BPF8</accession>
<dbReference type="EMBL" id="CP003422">
    <property type="protein sequence ID" value="AFH64255.2"/>
    <property type="molecule type" value="Genomic_DNA"/>
</dbReference>
<dbReference type="Proteomes" id="UP000007392">
    <property type="component" value="Chromosome"/>
</dbReference>
<feature type="compositionally biased region" description="Polar residues" evidence="1">
    <location>
        <begin position="753"/>
        <end position="764"/>
    </location>
</feature>
<reference evidence="2 3" key="1">
    <citation type="submission" date="2013-06" db="EMBL/GenBank/DDBJ databases">
        <title>Complete genome sequence of Paenibacillus mucilaginosus K02.</title>
        <authorList>
            <person name="Xiao B."/>
            <person name="Sun L."/>
            <person name="Xiao L."/>
            <person name="Lian B."/>
        </authorList>
    </citation>
    <scope>NUCLEOTIDE SEQUENCE [LARGE SCALE GENOMIC DNA]</scope>
    <source>
        <strain evidence="2 3">K02</strain>
    </source>
</reference>
<gene>
    <name evidence="2" type="ORF">B2K_26795</name>
</gene>
<feature type="region of interest" description="Disordered" evidence="1">
    <location>
        <begin position="738"/>
        <end position="764"/>
    </location>
</feature>
<dbReference type="HOGENOM" id="CLU_391727_0_0_9"/>
<name>I0BPF8_9BACL</name>
<sequence>MNVSGMIRNLMGEAQVSEPKTLELKVGQVVKGMVTQSVSDTEAVLTIGGVQVRAQLETPLKQGEITMLQVQPESSGGQVVLKPLQSSNVQIADPSLGEVLKTIGLEDTAANRQLVQGMHQAGVSLSKENVQAFAELMKSMPQGTQVKDVLPSAVIAFQKGLPLTPDTVNSIRQAVQGQPFHEVVEGLAKLVESELDGGGSLSPQSRALLENVKNLLQQVRAAGLVLSGAAEGGAVQPGAGAQAAASAGAQAVLGAGAQAVPGRAGSAAGAGAQAVPTAAGAAAGAEAQAVPGGAGTAAGAGAQAVPGGAGATAGAGAQAAAGGAGAAAGAGAQAVPGGAGAAAGAGAQAVPGGAGAAAGAGAQAVPGRAGAAAGAGAQAVPGGAGAAAGAGAQAVPGRAGAAAGAGAQAVPGGAGAAAGAGAQAVPGRAGAAVAGAGAQAVPGGAGAAAGAGAQAVPGRAGAAAGAGAQAVPGGAGATAGAGAQAVPGGAGAAAGAGAQVVPGEAGAAAGPGAHAAAGGANAAAQAVPGAEAQAAPADAQQGAPEGGPMLQRLMKALGVEHEQQAVRLLEPSVPGAAGAAEAPKAADSLKNALMQLAQSSEAPAALKEAAQQAVQQITGQQLMLSQDRTAMFSHITLFVPLLHPNGDQTAAVHIQSRKGKNGKLDEENCRLVFDLQMKSLGDTMVDVQVVNRIVSLHVLNDDPVMQTLLDSFKDEIAKGMEAIGYQFISMKVSPYPERTGAASAGDPGAASSTQSPMTADQRTSLYNRKPYKGVDIRL</sequence>
<dbReference type="AlphaFoldDB" id="I0BPF8"/>